<evidence type="ECO:0000259" key="12">
    <source>
        <dbReference type="PROSITE" id="PS50885"/>
    </source>
</evidence>
<evidence type="ECO:0000256" key="1">
    <source>
        <dbReference type="ARBA" id="ARBA00004651"/>
    </source>
</evidence>
<feature type="domain" description="Methyl-accepting transducer" evidence="11">
    <location>
        <begin position="390"/>
        <end position="634"/>
    </location>
</feature>
<dbReference type="PROSITE" id="PS50885">
    <property type="entry name" value="HAMP"/>
    <property type="match status" value="1"/>
</dbReference>
<evidence type="ECO:0000256" key="9">
    <source>
        <dbReference type="PROSITE-ProRule" id="PRU00284"/>
    </source>
</evidence>
<dbReference type="EMBL" id="LITT01000005">
    <property type="protein sequence ID" value="OAA91653.1"/>
    <property type="molecule type" value="Genomic_DNA"/>
</dbReference>
<accession>A0A166S5E7</accession>
<dbReference type="Gene3D" id="3.30.450.20">
    <property type="entry name" value="PAS domain"/>
    <property type="match status" value="1"/>
</dbReference>
<sequence length="684" mass="75838">MFRSIHTQFLVISIAIVFIILLSIGETVSNQVNIQTRNDYINNSNEQMNLVDNAIKNFYSQIDKDINMMAADPLVMEADNTITAYNNNPKMQMTPSKNGGREQQIYELFKRYGDSHPGTMYVYFGTGTGSYLQWPETEIPANYNTSTKSWFKTGISGNGSIVRTAPYKDSMTNTLITSNVRSFNDANGKLLGVIGIDVQQSVISNMLSNMKIGKTGFFMIVHNTGVILADGSKPQNNFKKLSDLKIGGLNNIIAKDSKIFEVNINGVKYMVNPHKVNGTDWVLASFMSDNELSSGARNIEKNILIISIVILLITFVLITFVSKIITTPIKKSSQHLEAIAKGDFTQNIEAKYLARKDEIGIITNSINDMKNSLRDLIGSIIDESLSIENEVNGSTKNINILYEDLTDISATTEELAANMEETAASSEEMYATSQNIERAVQSIEKVSKKDIEVATQISRRAEDIKINVNNSQRKADEIFVNTKRQLEEALKDSKIVQQINIFSESIMQIAEQTNLLALNAAIEAARAGDLGKGFSVVADEIRKLAEKSKETVLKIQDVTSKVTASVDNLSVNSNSLLNFMSTDVYNDYKTMLEVSYKYNEDAKFVDELINEFSYASQQLSESVKNVIAIIDGVTKAANEGAVSTTSIANKVSDANIKSNEVMEVVIKSKESAEKLKDDIKRFKV</sequence>
<evidence type="ECO:0000256" key="5">
    <source>
        <dbReference type="ARBA" id="ARBA00022989"/>
    </source>
</evidence>
<dbReference type="CDD" id="cd18773">
    <property type="entry name" value="PDC1_HK_sensor"/>
    <property type="match status" value="1"/>
</dbReference>
<dbReference type="PATRIC" id="fig|1538.10.peg.1116"/>
<dbReference type="SMART" id="SM00283">
    <property type="entry name" value="MA"/>
    <property type="match status" value="1"/>
</dbReference>
<protein>
    <submittedName>
        <fullName evidence="13">Methyl-accepting chemotaxis protein McpB</fullName>
    </submittedName>
</protein>
<evidence type="ECO:0000256" key="2">
    <source>
        <dbReference type="ARBA" id="ARBA00022475"/>
    </source>
</evidence>
<keyword evidence="4 10" id="KW-0812">Transmembrane</keyword>
<comment type="similarity">
    <text evidence="8">Belongs to the methyl-accepting chemotaxis (MCP) protein family.</text>
</comment>
<dbReference type="Proteomes" id="UP000077407">
    <property type="component" value="Unassembled WGS sequence"/>
</dbReference>
<keyword evidence="2" id="KW-1003">Cell membrane</keyword>
<reference evidence="13 14" key="1">
    <citation type="journal article" date="2015" name="Biotechnol. Bioeng.">
        <title>Genome sequence and phenotypic characterization of Caulobacter segnis.</title>
        <authorList>
            <person name="Patel S."/>
            <person name="Fletcher B."/>
            <person name="Scott D.C."/>
            <person name="Ely B."/>
        </authorList>
    </citation>
    <scope>NUCLEOTIDE SEQUENCE [LARGE SCALE GENOMIC DNA]</scope>
    <source>
        <strain evidence="13 14">ERI-2</strain>
    </source>
</reference>
<dbReference type="PANTHER" id="PTHR32089:SF112">
    <property type="entry name" value="LYSOZYME-LIKE PROTEIN-RELATED"/>
    <property type="match status" value="1"/>
</dbReference>
<keyword evidence="3" id="KW-0145">Chemotaxis</keyword>
<feature type="domain" description="HAMP" evidence="12">
    <location>
        <begin position="323"/>
        <end position="378"/>
    </location>
</feature>
<evidence type="ECO:0000256" key="7">
    <source>
        <dbReference type="ARBA" id="ARBA00023224"/>
    </source>
</evidence>
<evidence type="ECO:0000256" key="3">
    <source>
        <dbReference type="ARBA" id="ARBA00022500"/>
    </source>
</evidence>
<dbReference type="InterPro" id="IPR003660">
    <property type="entry name" value="HAMP_dom"/>
</dbReference>
<dbReference type="OrthoDB" id="9814363at2"/>
<dbReference type="GO" id="GO:0005886">
    <property type="term" value="C:plasma membrane"/>
    <property type="evidence" value="ECO:0007669"/>
    <property type="project" value="UniProtKB-SubCell"/>
</dbReference>
<dbReference type="AlphaFoldDB" id="A0A166S5E7"/>
<feature type="transmembrane region" description="Helical" evidence="10">
    <location>
        <begin position="303"/>
        <end position="325"/>
    </location>
</feature>
<dbReference type="CDD" id="cd06225">
    <property type="entry name" value="HAMP"/>
    <property type="match status" value="1"/>
</dbReference>
<name>A0A166S5E7_9CLOT</name>
<dbReference type="InterPro" id="IPR033479">
    <property type="entry name" value="dCache_1"/>
</dbReference>
<dbReference type="RefSeq" id="WP_063554217.1">
    <property type="nucleotide sequence ID" value="NZ_LITT01000005.1"/>
</dbReference>
<comment type="caution">
    <text evidence="13">The sequence shown here is derived from an EMBL/GenBank/DDBJ whole genome shotgun (WGS) entry which is preliminary data.</text>
</comment>
<dbReference type="CDD" id="cd12912">
    <property type="entry name" value="PDC2_MCP_like"/>
    <property type="match status" value="1"/>
</dbReference>
<dbReference type="Pfam" id="PF02743">
    <property type="entry name" value="dCache_1"/>
    <property type="match status" value="1"/>
</dbReference>
<proteinExistence type="inferred from homology"/>
<gene>
    <name evidence="13" type="primary">mcpB_1</name>
    <name evidence="13" type="ORF">WY13_00619</name>
</gene>
<evidence type="ECO:0000256" key="4">
    <source>
        <dbReference type="ARBA" id="ARBA00022692"/>
    </source>
</evidence>
<comment type="subcellular location">
    <subcellularLocation>
        <location evidence="1">Cell membrane</location>
        <topology evidence="1">Multi-pass membrane protein</topology>
    </subcellularLocation>
</comment>
<evidence type="ECO:0000256" key="10">
    <source>
        <dbReference type="SAM" id="Phobius"/>
    </source>
</evidence>
<evidence type="ECO:0000256" key="6">
    <source>
        <dbReference type="ARBA" id="ARBA00023136"/>
    </source>
</evidence>
<dbReference type="Pfam" id="PF00672">
    <property type="entry name" value="HAMP"/>
    <property type="match status" value="1"/>
</dbReference>
<dbReference type="PROSITE" id="PS50111">
    <property type="entry name" value="CHEMOTAXIS_TRANSDUC_2"/>
    <property type="match status" value="1"/>
</dbReference>
<evidence type="ECO:0000313" key="14">
    <source>
        <dbReference type="Proteomes" id="UP000077407"/>
    </source>
</evidence>
<dbReference type="SUPFAM" id="SSF58104">
    <property type="entry name" value="Methyl-accepting chemotaxis protein (MCP) signaling domain"/>
    <property type="match status" value="1"/>
</dbReference>
<dbReference type="InterPro" id="IPR004089">
    <property type="entry name" value="MCPsignal_dom"/>
</dbReference>
<organism evidence="13 14">
    <name type="scientific">Clostridium ljungdahlii</name>
    <dbReference type="NCBI Taxonomy" id="1538"/>
    <lineage>
        <taxon>Bacteria</taxon>
        <taxon>Bacillati</taxon>
        <taxon>Bacillota</taxon>
        <taxon>Clostridia</taxon>
        <taxon>Eubacteriales</taxon>
        <taxon>Clostridiaceae</taxon>
        <taxon>Clostridium</taxon>
    </lineage>
</organism>
<evidence type="ECO:0000256" key="8">
    <source>
        <dbReference type="ARBA" id="ARBA00029447"/>
    </source>
</evidence>
<dbReference type="GO" id="GO:0007165">
    <property type="term" value="P:signal transduction"/>
    <property type="evidence" value="ECO:0007669"/>
    <property type="project" value="UniProtKB-KW"/>
</dbReference>
<keyword evidence="5 10" id="KW-1133">Transmembrane helix</keyword>
<evidence type="ECO:0000313" key="13">
    <source>
        <dbReference type="EMBL" id="OAA91653.1"/>
    </source>
</evidence>
<evidence type="ECO:0000259" key="11">
    <source>
        <dbReference type="PROSITE" id="PS50111"/>
    </source>
</evidence>
<keyword evidence="6 10" id="KW-0472">Membrane</keyword>
<dbReference type="GO" id="GO:0006935">
    <property type="term" value="P:chemotaxis"/>
    <property type="evidence" value="ECO:0007669"/>
    <property type="project" value="UniProtKB-KW"/>
</dbReference>
<dbReference type="Pfam" id="PF00015">
    <property type="entry name" value="MCPsignal"/>
    <property type="match status" value="1"/>
</dbReference>
<keyword evidence="7 9" id="KW-0807">Transducer</keyword>
<dbReference type="SMART" id="SM00304">
    <property type="entry name" value="HAMP"/>
    <property type="match status" value="1"/>
</dbReference>
<dbReference type="Gene3D" id="1.10.287.950">
    <property type="entry name" value="Methyl-accepting chemotaxis protein"/>
    <property type="match status" value="1"/>
</dbReference>
<dbReference type="PANTHER" id="PTHR32089">
    <property type="entry name" value="METHYL-ACCEPTING CHEMOTAXIS PROTEIN MCPB"/>
    <property type="match status" value="1"/>
</dbReference>